<evidence type="ECO:0000259" key="1">
    <source>
        <dbReference type="Pfam" id="PF00656"/>
    </source>
</evidence>
<proteinExistence type="predicted"/>
<keyword evidence="3" id="KW-1185">Reference proteome</keyword>
<dbReference type="InterPro" id="IPR018247">
    <property type="entry name" value="EF_Hand_1_Ca_BS"/>
</dbReference>
<dbReference type="PROSITE" id="PS00018">
    <property type="entry name" value="EF_HAND_1"/>
    <property type="match status" value="1"/>
</dbReference>
<protein>
    <submittedName>
        <fullName evidence="2">Caspase family protein</fullName>
    </submittedName>
</protein>
<dbReference type="InterPro" id="IPR029030">
    <property type="entry name" value="Caspase-like_dom_sf"/>
</dbReference>
<evidence type="ECO:0000313" key="2">
    <source>
        <dbReference type="EMBL" id="MCP9290643.1"/>
    </source>
</evidence>
<dbReference type="SUPFAM" id="SSF52129">
    <property type="entry name" value="Caspase-like"/>
    <property type="match status" value="1"/>
</dbReference>
<gene>
    <name evidence="2" type="ORF">NM125_03480</name>
</gene>
<dbReference type="GO" id="GO:0006508">
    <property type="term" value="P:proteolysis"/>
    <property type="evidence" value="ECO:0007669"/>
    <property type="project" value="InterPro"/>
</dbReference>
<evidence type="ECO:0000313" key="3">
    <source>
        <dbReference type="Proteomes" id="UP001139125"/>
    </source>
</evidence>
<reference evidence="2" key="1">
    <citation type="submission" date="2022-06" db="EMBL/GenBank/DDBJ databases">
        <title>Gracilimonas sp. CAU 1638 isolated from sea sediment.</title>
        <authorList>
            <person name="Kim W."/>
        </authorList>
    </citation>
    <scope>NUCLEOTIDE SEQUENCE</scope>
    <source>
        <strain evidence="2">CAU 1638</strain>
    </source>
</reference>
<organism evidence="2 3">
    <name type="scientific">Gracilimonas sediminicola</name>
    <dbReference type="NCBI Taxonomy" id="2952158"/>
    <lineage>
        <taxon>Bacteria</taxon>
        <taxon>Pseudomonadati</taxon>
        <taxon>Balneolota</taxon>
        <taxon>Balneolia</taxon>
        <taxon>Balneolales</taxon>
        <taxon>Balneolaceae</taxon>
        <taxon>Gracilimonas</taxon>
    </lineage>
</organism>
<sequence length="417" mass="46102">MSTNKPLNISLLLFTVLVFSACSSVGVLSSENEYLPKASDDASIVFQLNSNVPRTTFYVDGKEVVTAERAKILVNGNAHTITASPEGYRSKEEYLQPPYDKTNYLRFTFMIGDKLNTDDDTSDPILADRQRKPDQAAVEKQTPVDIEFDIPKANKINTDAVGVIIGNKDYSKDIPNVDYAVNDAALVKEYFINTLGIKPGNIIYEENAGKATFDAIFGNENNHMGKLHNFVKPGKSDVYIFYSGHGSPDVNSNSAYMMPIDSDPAFVSFSGYSTDLLYGNLSKLNAKSVAVFLDACFSGASGSGEMLIKNASPIGIKVKNKALTIDNSLIITASSGEQIASWYPHMRHGLFTYFLLKGFKGEADLDNDGILTKSELQNYLTDQDDGIPYFARRLHNRIQTPEIISNEYEETLIKYKN</sequence>
<feature type="domain" description="Peptidase C14 caspase" evidence="1">
    <location>
        <begin position="163"/>
        <end position="375"/>
    </location>
</feature>
<dbReference type="PROSITE" id="PS51257">
    <property type="entry name" value="PROKAR_LIPOPROTEIN"/>
    <property type="match status" value="1"/>
</dbReference>
<accession>A0A9X2L234</accession>
<dbReference type="RefSeq" id="WP_255132906.1">
    <property type="nucleotide sequence ID" value="NZ_JANDBC010000001.1"/>
</dbReference>
<dbReference type="Pfam" id="PF00656">
    <property type="entry name" value="Peptidase_C14"/>
    <property type="match status" value="1"/>
</dbReference>
<dbReference type="EMBL" id="JANDBC010000001">
    <property type="protein sequence ID" value="MCP9290643.1"/>
    <property type="molecule type" value="Genomic_DNA"/>
</dbReference>
<dbReference type="InterPro" id="IPR011600">
    <property type="entry name" value="Pept_C14_caspase"/>
</dbReference>
<dbReference type="Gene3D" id="3.40.50.1460">
    <property type="match status" value="1"/>
</dbReference>
<dbReference type="Proteomes" id="UP001139125">
    <property type="component" value="Unassembled WGS sequence"/>
</dbReference>
<dbReference type="GO" id="GO:0004197">
    <property type="term" value="F:cysteine-type endopeptidase activity"/>
    <property type="evidence" value="ECO:0007669"/>
    <property type="project" value="InterPro"/>
</dbReference>
<comment type="caution">
    <text evidence="2">The sequence shown here is derived from an EMBL/GenBank/DDBJ whole genome shotgun (WGS) entry which is preliminary data.</text>
</comment>
<dbReference type="AlphaFoldDB" id="A0A9X2L234"/>
<name>A0A9X2L234_9BACT</name>